<comment type="caution">
    <text evidence="1">The sequence shown here is derived from an EMBL/GenBank/DDBJ whole genome shotgun (WGS) entry which is preliminary data.</text>
</comment>
<dbReference type="Proteomes" id="UP000004947">
    <property type="component" value="Unassembled WGS sequence"/>
</dbReference>
<name>A6DP79_9BACT</name>
<gene>
    <name evidence="1" type="ORF">LNTAR_02347</name>
</gene>
<sequence>MKLSVKIILALLFICFLCFSCVREEQDQLSHEDLDDRFYIEKIYVNTNFEVVPF</sequence>
<evidence type="ECO:0000313" key="1">
    <source>
        <dbReference type="EMBL" id="EDM26611.1"/>
    </source>
</evidence>
<evidence type="ECO:0000313" key="2">
    <source>
        <dbReference type="Proteomes" id="UP000004947"/>
    </source>
</evidence>
<accession>A6DP79</accession>
<protein>
    <submittedName>
        <fullName evidence="1">Uncharacterized protein</fullName>
    </submittedName>
</protein>
<dbReference type="EMBL" id="ABCK01000015">
    <property type="protein sequence ID" value="EDM26611.1"/>
    <property type="molecule type" value="Genomic_DNA"/>
</dbReference>
<dbReference type="AlphaFoldDB" id="A6DP79"/>
<keyword evidence="2" id="KW-1185">Reference proteome</keyword>
<organism evidence="1 2">
    <name type="scientific">Lentisphaera araneosa HTCC2155</name>
    <dbReference type="NCBI Taxonomy" id="313628"/>
    <lineage>
        <taxon>Bacteria</taxon>
        <taxon>Pseudomonadati</taxon>
        <taxon>Lentisphaerota</taxon>
        <taxon>Lentisphaeria</taxon>
        <taxon>Lentisphaerales</taxon>
        <taxon>Lentisphaeraceae</taxon>
        <taxon>Lentisphaera</taxon>
    </lineage>
</organism>
<reference evidence="1 2" key="1">
    <citation type="journal article" date="2010" name="J. Bacteriol.">
        <title>Genome sequence of Lentisphaera araneosa HTCC2155T, the type species of the order Lentisphaerales in the phylum Lentisphaerae.</title>
        <authorList>
            <person name="Thrash J.C."/>
            <person name="Cho J.C."/>
            <person name="Vergin K.L."/>
            <person name="Morris R.M."/>
            <person name="Giovannoni S.J."/>
        </authorList>
    </citation>
    <scope>NUCLEOTIDE SEQUENCE [LARGE SCALE GENOMIC DNA]</scope>
    <source>
        <strain evidence="1 2">HTCC2155</strain>
    </source>
</reference>
<proteinExistence type="predicted"/>